<dbReference type="Proteomes" id="UP000267469">
    <property type="component" value="Unassembled WGS sequence"/>
</dbReference>
<organism evidence="1 2">
    <name type="scientific">Sinomicrobium pectinilyticum</name>
    <dbReference type="NCBI Taxonomy" id="1084421"/>
    <lineage>
        <taxon>Bacteria</taxon>
        <taxon>Pseudomonadati</taxon>
        <taxon>Bacteroidota</taxon>
        <taxon>Flavobacteriia</taxon>
        <taxon>Flavobacteriales</taxon>
        <taxon>Flavobacteriaceae</taxon>
        <taxon>Sinomicrobium</taxon>
    </lineage>
</organism>
<evidence type="ECO:0000313" key="1">
    <source>
        <dbReference type="EMBL" id="RNL81866.1"/>
    </source>
</evidence>
<sequence length="75" mass="9091">MGKNLFFIGIVFVLFLSAKLKSQRKLFGCYNVYPFHHNYYMILVYDRYQMLRKSSFFRKQQLKITKILALSHIFS</sequence>
<protein>
    <submittedName>
        <fullName evidence="1">Uncharacterized protein</fullName>
    </submittedName>
</protein>
<dbReference type="AlphaFoldDB" id="A0A3N0E230"/>
<accession>A0A3N0E230</accession>
<name>A0A3N0E230_SINP1</name>
<evidence type="ECO:0000313" key="2">
    <source>
        <dbReference type="Proteomes" id="UP000267469"/>
    </source>
</evidence>
<keyword evidence="2" id="KW-1185">Reference proteome</keyword>
<dbReference type="EMBL" id="RJTM01000120">
    <property type="protein sequence ID" value="RNL81866.1"/>
    <property type="molecule type" value="Genomic_DNA"/>
</dbReference>
<comment type="caution">
    <text evidence="1">The sequence shown here is derived from an EMBL/GenBank/DDBJ whole genome shotgun (WGS) entry which is preliminary data.</text>
</comment>
<gene>
    <name evidence="1" type="ORF">ED312_18010</name>
</gene>
<proteinExistence type="predicted"/>
<reference evidence="1 2" key="1">
    <citation type="submission" date="2018-10" db="EMBL/GenBank/DDBJ databases">
        <title>Sinomicrobium pectinilyticum sp. nov., a pectinase-producing bacterium isolated from alkaline and saline soil, and emended description of the genus Sinomicrobium.</title>
        <authorList>
            <person name="Cheng B."/>
            <person name="Li C."/>
            <person name="Lai Q."/>
            <person name="Du M."/>
            <person name="Shao Z."/>
            <person name="Xu P."/>
            <person name="Yang C."/>
        </authorList>
    </citation>
    <scope>NUCLEOTIDE SEQUENCE [LARGE SCALE GENOMIC DNA]</scope>
    <source>
        <strain evidence="1 2">5DNS001</strain>
    </source>
</reference>